<keyword evidence="2" id="KW-1185">Reference proteome</keyword>
<evidence type="ECO:0000313" key="2">
    <source>
        <dbReference type="Proteomes" id="UP000245626"/>
    </source>
</evidence>
<organism evidence="1 2">
    <name type="scientific">Violaceomyces palustris</name>
    <dbReference type="NCBI Taxonomy" id="1673888"/>
    <lineage>
        <taxon>Eukaryota</taxon>
        <taxon>Fungi</taxon>
        <taxon>Dikarya</taxon>
        <taxon>Basidiomycota</taxon>
        <taxon>Ustilaginomycotina</taxon>
        <taxon>Ustilaginomycetes</taxon>
        <taxon>Violaceomycetales</taxon>
        <taxon>Violaceomycetaceae</taxon>
        <taxon>Violaceomyces</taxon>
    </lineage>
</organism>
<name>A0ACD0NLQ5_9BASI</name>
<reference evidence="1 2" key="1">
    <citation type="journal article" date="2018" name="Mol. Biol. Evol.">
        <title>Broad Genomic Sampling Reveals a Smut Pathogenic Ancestry of the Fungal Clade Ustilaginomycotina.</title>
        <authorList>
            <person name="Kijpornyongpan T."/>
            <person name="Mondo S.J."/>
            <person name="Barry K."/>
            <person name="Sandor L."/>
            <person name="Lee J."/>
            <person name="Lipzen A."/>
            <person name="Pangilinan J."/>
            <person name="LaButti K."/>
            <person name="Hainaut M."/>
            <person name="Henrissat B."/>
            <person name="Grigoriev I.V."/>
            <person name="Spatafora J.W."/>
            <person name="Aime M.C."/>
        </authorList>
    </citation>
    <scope>NUCLEOTIDE SEQUENCE [LARGE SCALE GENOMIC DNA]</scope>
    <source>
        <strain evidence="1 2">SA 807</strain>
    </source>
</reference>
<accession>A0ACD0NLQ5</accession>
<gene>
    <name evidence="1" type="ORF">IE53DRAFT_391089</name>
</gene>
<dbReference type="EMBL" id="KZ820728">
    <property type="protein sequence ID" value="PWN46750.1"/>
    <property type="molecule type" value="Genomic_DNA"/>
</dbReference>
<evidence type="ECO:0000313" key="1">
    <source>
        <dbReference type="EMBL" id="PWN46750.1"/>
    </source>
</evidence>
<protein>
    <submittedName>
        <fullName evidence="1">Uncharacterized protein</fullName>
    </submittedName>
</protein>
<proteinExistence type="predicted"/>
<sequence>MSTSNFDPTTILLHHHHHHSQSQSPSHSNQQAGGGGGGGGHAGRHHFPDRADSLRDVQALAKLVDYRSDWYENARLSPSQIKSRTSHLSRSKAQEVSNFYEKQNSILDGWREVDLILDSRFPMEVMRRFSLHEDKGRKAKGGQVGSAKTDEAGRGDPEEEERGADALEGSKIDPPASFADGVANLQRYRQHGDHDHDHDARGTRADPEQGGKTCAAAPPSLKRSFSSKAVSALSSLWFGAGGGGGGSKDADKSNFSAPPTPSGAVAGFEVGRRHRRTHTFDLESGYGPGKVKSKGRMNGNGERARLLSGNGEEEEEGEEAEWEGDEEMGLERGRSRRDYGAMSAVAAFDRLREEGFHKQRSQSKGRDREEGLETGRQPVERGGQQEVGQEEHRDATVSEQGSISATNQEEEDDDDDDDHHGGKLGRSKSIDEEEEEEEEEEDGLELEFSSSSQERRALLDSVPNKEKEEELSRSAALAININLLVNVLLLAGKAIAVASSNSVSLIASLVDSALDLLSTVIIFATSKAINYRSWKTFYKYPVGKKRLEPLGVVIFAVLMIASFCQVLVESVERLHKVLFLGVEKGEEESLPLIGILFMLATIAIKLVMWLLYRSSRSSGVRAVAQDAENDVVFNVASLLFPILGEKLGIPALDPIGGTLLSLYIIHEWIETLMETVNKLSGSVASSEDVSRCLYLVTRFNSVLSVSAFELFHSGDDLIVEADVVLPRSIALKEAHDLGEIITYCTESIQGVERAYVHLDYNPEGQSGHIGLRG</sequence>
<dbReference type="Proteomes" id="UP000245626">
    <property type="component" value="Unassembled WGS sequence"/>
</dbReference>